<dbReference type="AlphaFoldDB" id="A0A080M0B1"/>
<reference evidence="1 2" key="1">
    <citation type="submission" date="2014-02" db="EMBL/GenBank/DDBJ databases">
        <title>Expanding our view of genomic diversity in Candidatus Accumulibacter clades.</title>
        <authorList>
            <person name="Skennerton C.T."/>
            <person name="Barr J.J."/>
            <person name="Slater F.R."/>
            <person name="Bond P.L."/>
            <person name="Tyson G.W."/>
        </authorList>
    </citation>
    <scope>NUCLEOTIDE SEQUENCE [LARGE SCALE GENOMIC DNA]</scope>
    <source>
        <strain evidence="2">BA-91</strain>
    </source>
</reference>
<name>A0A080M0B1_9PROT</name>
<accession>A0A080M0B1</accession>
<proteinExistence type="predicted"/>
<dbReference type="AntiFam" id="ANF00211">
    <property type="entry name" value="Shadow ORF (opposite nasD)"/>
</dbReference>
<protein>
    <submittedName>
        <fullName evidence="1">Uncharacterized protein</fullName>
    </submittedName>
</protein>
<organism evidence="1 2">
    <name type="scientific">Candidatus Accumulibacter phosphatis</name>
    <dbReference type="NCBI Taxonomy" id="327160"/>
    <lineage>
        <taxon>Bacteria</taxon>
        <taxon>Pseudomonadati</taxon>
        <taxon>Pseudomonadota</taxon>
        <taxon>Betaproteobacteria</taxon>
        <taxon>Candidatus Accumulibacter</taxon>
    </lineage>
</organism>
<dbReference type="Proteomes" id="UP000020077">
    <property type="component" value="Unassembled WGS sequence"/>
</dbReference>
<sequence length="198" mass="21351">MVGGHLALFEERRDESVSDAAVGDALADRIDLRIVSLQRVIDDDAAVAVDACRLGERRVRANADGHDHQVGRDLCAVLEAECRDAATLTGDQHLGLLAKQELQPALFERLLQHPAGRLVELTFEQPVGEVDHRHVHAAQLQTVGRLETEQTATDHHRVPVAPGGVDHGVGIMDVAIGNDTRQVVAGNGQNEGVRSGRQ</sequence>
<evidence type="ECO:0000313" key="1">
    <source>
        <dbReference type="EMBL" id="KFB70664.1"/>
    </source>
</evidence>
<dbReference type="EMBL" id="JDVG02000668">
    <property type="protein sequence ID" value="KFB70664.1"/>
    <property type="molecule type" value="Genomic_DNA"/>
</dbReference>
<evidence type="ECO:0000313" key="2">
    <source>
        <dbReference type="Proteomes" id="UP000020077"/>
    </source>
</evidence>
<comment type="caution">
    <text evidence="1">The sequence shown here is derived from an EMBL/GenBank/DDBJ whole genome shotgun (WGS) entry which is preliminary data.</text>
</comment>
<gene>
    <name evidence="1" type="ORF">AW09_004257</name>
</gene>